<evidence type="ECO:0000256" key="1">
    <source>
        <dbReference type="ARBA" id="ARBA00007689"/>
    </source>
</evidence>
<dbReference type="AlphaFoldDB" id="A0A7W9KS62"/>
<dbReference type="SUPFAM" id="SSF54909">
    <property type="entry name" value="Dimeric alpha+beta barrel"/>
    <property type="match status" value="1"/>
</dbReference>
<keyword evidence="4" id="KW-1185">Reference proteome</keyword>
<sequence>MKYLLMIYMNDETWAGLSERERDAVMAGHDEFQRLTRESGELLDTHALGSPSTTAVVRVRDGDPVVTDGPFLETKEYLAGYYLMDCESRERAVELAAMIPDSRYNATEVWPVMFSAGVDV</sequence>
<name>A0A7W9KS62_9PSEU</name>
<dbReference type="Gene3D" id="3.30.70.1060">
    <property type="entry name" value="Dimeric alpha+beta barrel"/>
    <property type="match status" value="1"/>
</dbReference>
<protein>
    <recommendedName>
        <fullName evidence="2">YCII-related domain-containing protein</fullName>
    </recommendedName>
</protein>
<evidence type="ECO:0000313" key="4">
    <source>
        <dbReference type="Proteomes" id="UP000585638"/>
    </source>
</evidence>
<reference evidence="3 4" key="1">
    <citation type="submission" date="2020-08" db="EMBL/GenBank/DDBJ databases">
        <title>Sequencing the genomes of 1000 actinobacteria strains.</title>
        <authorList>
            <person name="Klenk H.-P."/>
        </authorList>
    </citation>
    <scope>NUCLEOTIDE SEQUENCE [LARGE SCALE GENOMIC DNA]</scope>
    <source>
        <strain evidence="3 4">DSM 43851</strain>
    </source>
</reference>
<comment type="similarity">
    <text evidence="1">Belongs to the YciI family.</text>
</comment>
<dbReference type="EMBL" id="JACHIR010000003">
    <property type="protein sequence ID" value="MBB5897670.1"/>
    <property type="molecule type" value="Genomic_DNA"/>
</dbReference>
<dbReference type="Proteomes" id="UP000585638">
    <property type="component" value="Unassembled WGS sequence"/>
</dbReference>
<organism evidence="3 4">
    <name type="scientific">Kutzneria kofuensis</name>
    <dbReference type="NCBI Taxonomy" id="103725"/>
    <lineage>
        <taxon>Bacteria</taxon>
        <taxon>Bacillati</taxon>
        <taxon>Actinomycetota</taxon>
        <taxon>Actinomycetes</taxon>
        <taxon>Pseudonocardiales</taxon>
        <taxon>Pseudonocardiaceae</taxon>
        <taxon>Kutzneria</taxon>
    </lineage>
</organism>
<gene>
    <name evidence="3" type="ORF">BJ998_008929</name>
</gene>
<dbReference type="PANTHER" id="PTHR35174:SF3">
    <property type="entry name" value="BLL7171 PROTEIN"/>
    <property type="match status" value="1"/>
</dbReference>
<dbReference type="PANTHER" id="PTHR35174">
    <property type="entry name" value="BLL7171 PROTEIN-RELATED"/>
    <property type="match status" value="1"/>
</dbReference>
<comment type="caution">
    <text evidence="3">The sequence shown here is derived from an EMBL/GenBank/DDBJ whole genome shotgun (WGS) entry which is preliminary data.</text>
</comment>
<evidence type="ECO:0000313" key="3">
    <source>
        <dbReference type="EMBL" id="MBB5897670.1"/>
    </source>
</evidence>
<evidence type="ECO:0000259" key="2">
    <source>
        <dbReference type="Pfam" id="PF03795"/>
    </source>
</evidence>
<accession>A0A7W9KS62</accession>
<dbReference type="RefSeq" id="WP_184870123.1">
    <property type="nucleotide sequence ID" value="NZ_BAAAWY010000039.1"/>
</dbReference>
<dbReference type="Pfam" id="PF03795">
    <property type="entry name" value="YCII"/>
    <property type="match status" value="1"/>
</dbReference>
<dbReference type="InterPro" id="IPR005545">
    <property type="entry name" value="YCII"/>
</dbReference>
<feature type="domain" description="YCII-related" evidence="2">
    <location>
        <begin position="1"/>
        <end position="112"/>
    </location>
</feature>
<dbReference type="InterPro" id="IPR011008">
    <property type="entry name" value="Dimeric_a/b-barrel"/>
</dbReference>
<proteinExistence type="inferred from homology"/>